<comment type="similarity">
    <text evidence="1">Belongs to the class-I aminoacyl-tRNA synthetase family.</text>
</comment>
<dbReference type="GO" id="GO:0006429">
    <property type="term" value="P:leucyl-tRNA aminoacylation"/>
    <property type="evidence" value="ECO:0007669"/>
    <property type="project" value="InterPro"/>
</dbReference>
<dbReference type="GO" id="GO:0008897">
    <property type="term" value="F:holo-[acyl-carrier-protein] synthase activity"/>
    <property type="evidence" value="ECO:0007669"/>
    <property type="project" value="InterPro"/>
</dbReference>
<accession>A0AAD5I7H4</accession>
<dbReference type="InterPro" id="IPR055416">
    <property type="entry name" value="RBD_LARS1"/>
</dbReference>
<name>A0AAD5I7H4_ACENE</name>
<dbReference type="AlphaFoldDB" id="A0AAD5I7H4"/>
<evidence type="ECO:0000256" key="1">
    <source>
        <dbReference type="ARBA" id="ARBA00005594"/>
    </source>
</evidence>
<organism evidence="3 4">
    <name type="scientific">Acer negundo</name>
    <name type="common">Box elder</name>
    <dbReference type="NCBI Taxonomy" id="4023"/>
    <lineage>
        <taxon>Eukaryota</taxon>
        <taxon>Viridiplantae</taxon>
        <taxon>Streptophyta</taxon>
        <taxon>Embryophyta</taxon>
        <taxon>Tracheophyta</taxon>
        <taxon>Spermatophyta</taxon>
        <taxon>Magnoliopsida</taxon>
        <taxon>eudicotyledons</taxon>
        <taxon>Gunneridae</taxon>
        <taxon>Pentapetalae</taxon>
        <taxon>rosids</taxon>
        <taxon>malvids</taxon>
        <taxon>Sapindales</taxon>
        <taxon>Sapindaceae</taxon>
        <taxon>Hippocastanoideae</taxon>
        <taxon>Acereae</taxon>
        <taxon>Acer</taxon>
    </lineage>
</organism>
<dbReference type="GO" id="GO:0000287">
    <property type="term" value="F:magnesium ion binding"/>
    <property type="evidence" value="ECO:0007669"/>
    <property type="project" value="InterPro"/>
</dbReference>
<sequence length="238" mass="26817">MRKLLQKQILGSKKGNKGTPVTTLTEDKLKGLVYVNEEFEGWKAECLKILQSKFDSKTCTFAPDREISEALQKSTVGQAANFKQTQKLCMPFLRFKKDEAIAIGPQAWDLRLPFGEIDVLQENLDLIRRQLGLEEVEILSVADHDALAKAGLLASLLKQNPPSPGNPTAIFVTKIGINVEENQQRRIKNNILAFAKRYFSPEKVKILSAISDPDLQRQEFIKLWTLKVSKVPQITKVT</sequence>
<dbReference type="Pfam" id="PF24810">
    <property type="entry name" value="RBD_LARS1"/>
    <property type="match status" value="1"/>
</dbReference>
<gene>
    <name evidence="3" type="ORF">LWI28_020776</name>
</gene>
<feature type="domain" description="Leucine--tRNA ligase RagD-binding" evidence="2">
    <location>
        <begin position="36"/>
        <end position="112"/>
    </location>
</feature>
<reference evidence="3" key="2">
    <citation type="submission" date="2023-02" db="EMBL/GenBank/DDBJ databases">
        <authorList>
            <person name="Swenson N.G."/>
            <person name="Wegrzyn J.L."/>
            <person name="Mcevoy S.L."/>
        </authorList>
    </citation>
    <scope>NUCLEOTIDE SEQUENCE</scope>
    <source>
        <strain evidence="3">91603</strain>
        <tissue evidence="3">Leaf</tissue>
    </source>
</reference>
<dbReference type="SUPFAM" id="SSF56214">
    <property type="entry name" value="4'-phosphopantetheinyl transferase"/>
    <property type="match status" value="1"/>
</dbReference>
<dbReference type="Gene3D" id="3.90.470.20">
    <property type="entry name" value="4'-phosphopantetheinyl transferase domain"/>
    <property type="match status" value="1"/>
</dbReference>
<keyword evidence="4" id="KW-1185">Reference proteome</keyword>
<evidence type="ECO:0000259" key="2">
    <source>
        <dbReference type="Pfam" id="PF24810"/>
    </source>
</evidence>
<comment type="caution">
    <text evidence="3">The sequence shown here is derived from an EMBL/GenBank/DDBJ whole genome shotgun (WGS) entry which is preliminary data.</text>
</comment>
<dbReference type="GO" id="GO:0005524">
    <property type="term" value="F:ATP binding"/>
    <property type="evidence" value="ECO:0007669"/>
    <property type="project" value="InterPro"/>
</dbReference>
<dbReference type="InterPro" id="IPR037143">
    <property type="entry name" value="4-PPantetheinyl_Trfase_dom_sf"/>
</dbReference>
<reference evidence="3" key="1">
    <citation type="journal article" date="2022" name="Plant J.">
        <title>Strategies of tolerance reflected in two North American maple genomes.</title>
        <authorList>
            <person name="McEvoy S.L."/>
            <person name="Sezen U.U."/>
            <person name="Trouern-Trend A."/>
            <person name="McMahon S.M."/>
            <person name="Schaberg P.G."/>
            <person name="Yang J."/>
            <person name="Wegrzyn J.L."/>
            <person name="Swenson N.G."/>
        </authorList>
    </citation>
    <scope>NUCLEOTIDE SEQUENCE</scope>
    <source>
        <strain evidence="3">91603</strain>
    </source>
</reference>
<evidence type="ECO:0000313" key="4">
    <source>
        <dbReference type="Proteomes" id="UP001064489"/>
    </source>
</evidence>
<dbReference type="PANTHER" id="PTHR45794:SF1">
    <property type="entry name" value="LEUCINE--TRNA LIGASE, CYTOPLASMIC"/>
    <property type="match status" value="1"/>
</dbReference>
<dbReference type="PANTHER" id="PTHR45794">
    <property type="entry name" value="LEUCYL-TRNA SYNTHETASE"/>
    <property type="match status" value="1"/>
</dbReference>
<protein>
    <recommendedName>
        <fullName evidence="2">Leucine--tRNA ligase RagD-binding domain-containing protein</fullName>
    </recommendedName>
</protein>
<proteinExistence type="inferred from homology"/>
<dbReference type="Proteomes" id="UP001064489">
    <property type="component" value="Chromosome 11"/>
</dbReference>
<dbReference type="GO" id="GO:0004823">
    <property type="term" value="F:leucine-tRNA ligase activity"/>
    <property type="evidence" value="ECO:0007669"/>
    <property type="project" value="InterPro"/>
</dbReference>
<evidence type="ECO:0000313" key="3">
    <source>
        <dbReference type="EMBL" id="KAI9154090.1"/>
    </source>
</evidence>
<dbReference type="InterPro" id="IPR004493">
    <property type="entry name" value="Leu-tRNA-synth_Ia_arc/euk"/>
</dbReference>
<dbReference type="EMBL" id="JAJSOW010000108">
    <property type="protein sequence ID" value="KAI9154090.1"/>
    <property type="molecule type" value="Genomic_DNA"/>
</dbReference>